<dbReference type="HOGENOM" id="CLU_2214226_0_0_1"/>
<reference evidence="1" key="2">
    <citation type="submission" date="2018-05" db="EMBL/GenBank/DDBJ databases">
        <title>OpunRS2 (Oryza punctata Reference Sequence Version 2).</title>
        <authorList>
            <person name="Zhang J."/>
            <person name="Kudrna D."/>
            <person name="Lee S."/>
            <person name="Talag J."/>
            <person name="Welchert J."/>
            <person name="Wing R.A."/>
        </authorList>
    </citation>
    <scope>NUCLEOTIDE SEQUENCE [LARGE SCALE GENOMIC DNA]</scope>
</reference>
<proteinExistence type="predicted"/>
<dbReference type="Proteomes" id="UP000026962">
    <property type="component" value="Chromosome 1"/>
</dbReference>
<name>A0A0E0JF80_ORYPU</name>
<dbReference type="EnsemblPlants" id="OPUNC01G06050.1">
    <property type="protein sequence ID" value="OPUNC01G06050.1"/>
    <property type="gene ID" value="OPUNC01G06050"/>
</dbReference>
<evidence type="ECO:0000313" key="2">
    <source>
        <dbReference type="Proteomes" id="UP000026962"/>
    </source>
</evidence>
<organism evidence="1">
    <name type="scientific">Oryza punctata</name>
    <name type="common">Red rice</name>
    <dbReference type="NCBI Taxonomy" id="4537"/>
    <lineage>
        <taxon>Eukaryota</taxon>
        <taxon>Viridiplantae</taxon>
        <taxon>Streptophyta</taxon>
        <taxon>Embryophyta</taxon>
        <taxon>Tracheophyta</taxon>
        <taxon>Spermatophyta</taxon>
        <taxon>Magnoliopsida</taxon>
        <taxon>Liliopsida</taxon>
        <taxon>Poales</taxon>
        <taxon>Poaceae</taxon>
        <taxon>BOP clade</taxon>
        <taxon>Oryzoideae</taxon>
        <taxon>Oryzeae</taxon>
        <taxon>Oryzinae</taxon>
        <taxon>Oryza</taxon>
    </lineage>
</organism>
<dbReference type="AlphaFoldDB" id="A0A0E0JF80"/>
<evidence type="ECO:0000313" key="1">
    <source>
        <dbReference type="EnsemblPlants" id="OPUNC01G06050.1"/>
    </source>
</evidence>
<sequence>MLPRCDVNGGRERRWCWRGGEGREKERATSACKIMGRRELLDEGETTRDVVACDSSSTVTKVGGGAFEEDVATREESVPVVTDELRKYAPHFRATMSLLQWCKNTQN</sequence>
<protein>
    <submittedName>
        <fullName evidence="1">Uncharacterized protein</fullName>
    </submittedName>
</protein>
<dbReference type="Gramene" id="OPUNC01G06050.1">
    <property type="protein sequence ID" value="OPUNC01G06050.1"/>
    <property type="gene ID" value="OPUNC01G06050"/>
</dbReference>
<keyword evidence="2" id="KW-1185">Reference proteome</keyword>
<reference evidence="1" key="1">
    <citation type="submission" date="2015-04" db="UniProtKB">
        <authorList>
            <consortium name="EnsemblPlants"/>
        </authorList>
    </citation>
    <scope>IDENTIFICATION</scope>
</reference>
<accession>A0A0E0JF80</accession>